<comment type="caution">
    <text evidence="2">The sequence shown here is derived from an EMBL/GenBank/DDBJ whole genome shotgun (WGS) entry which is preliminary data.</text>
</comment>
<feature type="region of interest" description="Disordered" evidence="1">
    <location>
        <begin position="49"/>
        <end position="79"/>
    </location>
</feature>
<proteinExistence type="predicted"/>
<evidence type="ECO:0000313" key="2">
    <source>
        <dbReference type="EMBL" id="CAD6193018.1"/>
    </source>
</evidence>
<name>A0A8S1HFI5_9PELO</name>
<evidence type="ECO:0000313" key="3">
    <source>
        <dbReference type="Proteomes" id="UP000835052"/>
    </source>
</evidence>
<evidence type="ECO:0000256" key="1">
    <source>
        <dbReference type="SAM" id="MobiDB-lite"/>
    </source>
</evidence>
<gene>
    <name evidence="2" type="ORF">CAUJ_LOCUS8937</name>
</gene>
<protein>
    <submittedName>
        <fullName evidence="2">Uncharacterized protein</fullName>
    </submittedName>
</protein>
<dbReference type="AlphaFoldDB" id="A0A8S1HFI5"/>
<sequence>MKQSACVQIRPQLLWVSKQLLRKKKNRPELEESIQRLALLPLPWELASTSMQKSQPPELNAPLGAEVGVNSKRRNDGSW</sequence>
<dbReference type="EMBL" id="CAJGYM010000032">
    <property type="protein sequence ID" value="CAD6193018.1"/>
    <property type="molecule type" value="Genomic_DNA"/>
</dbReference>
<dbReference type="Proteomes" id="UP000835052">
    <property type="component" value="Unassembled WGS sequence"/>
</dbReference>
<reference evidence="2" key="1">
    <citation type="submission" date="2020-10" db="EMBL/GenBank/DDBJ databases">
        <authorList>
            <person name="Kikuchi T."/>
        </authorList>
    </citation>
    <scope>NUCLEOTIDE SEQUENCE</scope>
    <source>
        <strain evidence="2">NKZ352</strain>
    </source>
</reference>
<organism evidence="2 3">
    <name type="scientific">Caenorhabditis auriculariae</name>
    <dbReference type="NCBI Taxonomy" id="2777116"/>
    <lineage>
        <taxon>Eukaryota</taxon>
        <taxon>Metazoa</taxon>
        <taxon>Ecdysozoa</taxon>
        <taxon>Nematoda</taxon>
        <taxon>Chromadorea</taxon>
        <taxon>Rhabditida</taxon>
        <taxon>Rhabditina</taxon>
        <taxon>Rhabditomorpha</taxon>
        <taxon>Rhabditoidea</taxon>
        <taxon>Rhabditidae</taxon>
        <taxon>Peloderinae</taxon>
        <taxon>Caenorhabditis</taxon>
    </lineage>
</organism>
<keyword evidence="3" id="KW-1185">Reference proteome</keyword>
<accession>A0A8S1HFI5</accession>